<dbReference type="GO" id="GO:0016787">
    <property type="term" value="F:hydrolase activity"/>
    <property type="evidence" value="ECO:0007669"/>
    <property type="project" value="UniProtKB-KW"/>
</dbReference>
<dbReference type="CDD" id="cd07209">
    <property type="entry name" value="Pat_hypo_Ecoli_Z1214_like"/>
    <property type="match status" value="1"/>
</dbReference>
<evidence type="ECO:0000256" key="1">
    <source>
        <dbReference type="ARBA" id="ARBA00022801"/>
    </source>
</evidence>
<evidence type="ECO:0000259" key="4">
    <source>
        <dbReference type="PROSITE" id="PS51635"/>
    </source>
</evidence>
<dbReference type="Pfam" id="PF01734">
    <property type="entry name" value="Patatin"/>
    <property type="match status" value="1"/>
</dbReference>
<dbReference type="SUPFAM" id="SSF52151">
    <property type="entry name" value="FabD/lysophospholipase-like"/>
    <property type="match status" value="1"/>
</dbReference>
<name>A0A5B9D849_9ARCH</name>
<dbReference type="PANTHER" id="PTHR14226">
    <property type="entry name" value="NEUROPATHY TARGET ESTERASE/SWISS CHEESE D.MELANOGASTER"/>
    <property type="match status" value="1"/>
</dbReference>
<dbReference type="GO" id="GO:0016042">
    <property type="term" value="P:lipid catabolic process"/>
    <property type="evidence" value="ECO:0007669"/>
    <property type="project" value="UniProtKB-KW"/>
</dbReference>
<evidence type="ECO:0000256" key="3">
    <source>
        <dbReference type="ARBA" id="ARBA00023098"/>
    </source>
</evidence>
<dbReference type="InterPro" id="IPR002641">
    <property type="entry name" value="PNPLA_dom"/>
</dbReference>
<proteinExistence type="predicted"/>
<evidence type="ECO:0000313" key="6">
    <source>
        <dbReference type="Proteomes" id="UP000321408"/>
    </source>
</evidence>
<gene>
    <name evidence="5" type="ORF">DSAG12_01057</name>
</gene>
<dbReference type="GeneID" id="41329055"/>
<organism evidence="5 6">
    <name type="scientific">Promethearchaeum syntrophicum</name>
    <dbReference type="NCBI Taxonomy" id="2594042"/>
    <lineage>
        <taxon>Archaea</taxon>
        <taxon>Promethearchaeati</taxon>
        <taxon>Promethearchaeota</taxon>
        <taxon>Promethearchaeia</taxon>
        <taxon>Promethearchaeales</taxon>
        <taxon>Promethearchaeaceae</taxon>
        <taxon>Promethearchaeum</taxon>
    </lineage>
</organism>
<feature type="domain" description="PNPLA" evidence="4">
    <location>
        <begin position="7"/>
        <end position="177"/>
    </location>
</feature>
<keyword evidence="2" id="KW-0442">Lipid degradation</keyword>
<keyword evidence="3" id="KW-0443">Lipid metabolism</keyword>
<dbReference type="InterPro" id="IPR016035">
    <property type="entry name" value="Acyl_Trfase/lysoPLipase"/>
</dbReference>
<reference evidence="5 6" key="1">
    <citation type="journal article" date="2020" name="Nature">
        <title>Isolation of an archaeon at the prokaryote-eukaryote interface.</title>
        <authorList>
            <person name="Imachi H."/>
            <person name="Nobu M.K."/>
            <person name="Nakahara N."/>
            <person name="Morono Y."/>
            <person name="Ogawara M."/>
            <person name="Takaki Y."/>
            <person name="Takano Y."/>
            <person name="Uematsu K."/>
            <person name="Ikuta T."/>
            <person name="Ito M."/>
            <person name="Matsui Y."/>
            <person name="Miyazaki M."/>
            <person name="Murata K."/>
            <person name="Saito Y."/>
            <person name="Sakai S."/>
            <person name="Song C."/>
            <person name="Tasumi E."/>
            <person name="Yamanaka Y."/>
            <person name="Yamaguchi T."/>
            <person name="Kamagata Y."/>
            <person name="Tamaki H."/>
            <person name="Takai K."/>
        </authorList>
    </citation>
    <scope>NUCLEOTIDE SEQUENCE [LARGE SCALE GENOMIC DNA]</scope>
    <source>
        <strain evidence="5 6">MK-D1</strain>
    </source>
</reference>
<protein>
    <submittedName>
        <fullName evidence="5">Patatin-like phospholipase family protein</fullName>
    </submittedName>
</protein>
<dbReference type="EMBL" id="CP042905">
    <property type="protein sequence ID" value="QEE15233.1"/>
    <property type="molecule type" value="Genomic_DNA"/>
</dbReference>
<dbReference type="InterPro" id="IPR050301">
    <property type="entry name" value="NTE"/>
</dbReference>
<dbReference type="RefSeq" id="WP_147662151.1">
    <property type="nucleotide sequence ID" value="NZ_CP042905.2"/>
</dbReference>
<dbReference type="Proteomes" id="UP000321408">
    <property type="component" value="Chromosome"/>
</dbReference>
<keyword evidence="1" id="KW-0378">Hydrolase</keyword>
<evidence type="ECO:0000256" key="2">
    <source>
        <dbReference type="ARBA" id="ARBA00022963"/>
    </source>
</evidence>
<accession>A0A5B9D849</accession>
<evidence type="ECO:0000313" key="5">
    <source>
        <dbReference type="EMBL" id="QEE15233.1"/>
    </source>
</evidence>
<dbReference type="KEGG" id="psyt:DSAG12_01057"/>
<dbReference type="PROSITE" id="PS51635">
    <property type="entry name" value="PNPLA"/>
    <property type="match status" value="1"/>
</dbReference>
<dbReference type="Gene3D" id="3.40.1090.10">
    <property type="entry name" value="Cytosolic phospholipase A2 catalytic domain"/>
    <property type="match status" value="1"/>
</dbReference>
<dbReference type="AlphaFoldDB" id="A0A5B9D849"/>
<sequence length="291" mass="32390">MVEKIAFVFSGGSSFGSMEVGMLKALTEYGITADFVVGTSVGALNATYYAYHPNLEGVQKLEKIWHSIKSKDIFPVSPFKSILRIIKKENYLINSNGLEKLLIDVLPCNNLEDTKIPVHVVTTDVLTGEEVVFSSGNAVQRLLASAAIPVTYPSVEIGKHLLIDGGVLNNTPISTAVRFGATKVIVLPTGYTCDRREEPSSLIEMILTSYSYMQHQKLATDIEFYKEKTKLKVIPPLCPISVSPKDFSKSKELIERAYESTQKWLKTGNLESDEVPQLMKFHSHNDEMEHM</sequence>
<dbReference type="PANTHER" id="PTHR14226:SF29">
    <property type="entry name" value="NEUROPATHY TARGET ESTERASE SWS"/>
    <property type="match status" value="1"/>
</dbReference>
<keyword evidence="6" id="KW-1185">Reference proteome</keyword>
<reference evidence="5 6" key="2">
    <citation type="journal article" date="2024" name="Int. J. Syst. Evol. Microbiol.">
        <title>Promethearchaeum syntrophicum gen. nov., sp. nov., an anaerobic, obligately syntrophic archaeon, the first isolate of the lineage 'Asgard' archaea, and proposal of the new archaeal phylum Promethearchaeota phyl. nov. and kingdom Promethearchaeati regn. nov.</title>
        <authorList>
            <person name="Imachi H."/>
            <person name="Nobu M.K."/>
            <person name="Kato S."/>
            <person name="Takaki Y."/>
            <person name="Miyazaki M."/>
            <person name="Miyata M."/>
            <person name="Ogawara M."/>
            <person name="Saito Y."/>
            <person name="Sakai S."/>
            <person name="Tahara Y.O."/>
            <person name="Takano Y."/>
            <person name="Tasumi E."/>
            <person name="Uematsu K."/>
            <person name="Yoshimura T."/>
            <person name="Itoh T."/>
            <person name="Ohkuma M."/>
            <person name="Takai K."/>
        </authorList>
    </citation>
    <scope>NUCLEOTIDE SEQUENCE [LARGE SCALE GENOMIC DNA]</scope>
    <source>
        <strain evidence="5 6">MK-D1</strain>
    </source>
</reference>